<feature type="domain" description="PAC" evidence="8">
    <location>
        <begin position="495"/>
        <end position="546"/>
    </location>
</feature>
<evidence type="ECO:0000256" key="2">
    <source>
        <dbReference type="ARBA" id="ARBA00012438"/>
    </source>
</evidence>
<dbReference type="CDD" id="cd00082">
    <property type="entry name" value="HisKA"/>
    <property type="match status" value="1"/>
</dbReference>
<dbReference type="OrthoDB" id="106630at2157"/>
<dbReference type="EMBL" id="JABURA010000001">
    <property type="protein sequence ID" value="NUB91150.1"/>
    <property type="molecule type" value="Genomic_DNA"/>
</dbReference>
<dbReference type="InterPro" id="IPR052162">
    <property type="entry name" value="Sensor_kinase/Photoreceptor"/>
</dbReference>
<dbReference type="InterPro" id="IPR035965">
    <property type="entry name" value="PAS-like_dom_sf"/>
</dbReference>
<proteinExistence type="predicted"/>
<dbReference type="SMART" id="SM00388">
    <property type="entry name" value="HisKA"/>
    <property type="match status" value="1"/>
</dbReference>
<evidence type="ECO:0000256" key="5">
    <source>
        <dbReference type="ARBA" id="ARBA00022777"/>
    </source>
</evidence>
<sequence>MSQKAEDGDQRGVAGPESGLEALRQSPEFRGPGEPPDDHDHANDHFALLYDRNEEQLASAIPFIRQGLERGEQCLYVADDNSKETILEAMRAHDIDVDAALESGALSILTPADTYRRTGEFARETMLEFWEDSLEEAKDEDGYTGLRAAAEMTWALEGDTDPDELAEYEAVLNSLYEDKDYVVMCQYNRERFPVEVIHDVIKTHPHLVVDNTVSQNFYYTPPEKFFGPEDLESKVDRMTQTLREHTTAKTELQEHREFLQELYEVTASNSLSFEEKLQAMLDLGCEQFDMDLGGIAIADPTTDRFEVEATNGNHENLDPGQQYPLSETYCQAAVDSEETCAITAPESDRFEGKLCYDKFGVRSYLGTYLEFDDAANRTFWFVSNEPRADGFSESERTFHHLMGQWVQYELERQQREQELRERTEHLNALIETTPECIKTVAPDGTLLQMNSAGLDMVEADAESDVVGDCVYDLIAPEHRERFREFNERICSGERETLEFDIIGLEGTRRHMESHAAPLRHPDGTITHVAITRDITEQIERERELERALDLLEKTERIADVGGWEINVDTRDVFWTDHIFDLLEVDADEEPPLEEALDMYHEEDQPIVKGAVEDALDSGDSFDVEVRIHTDNGDVRWLRLQGVPETVDDEVVSLRGAAHDITEHKEREHQLEELVDRLEASNHRLKQFAYAASHDLQEPLRMVSSYLQLLENQYRDDLNEEAQEYIDFAVDGADRMRAMVNDLLAFSRVEQADGEFEPVDCNKLLDRVTDDLQVKIKENDAEISVKSLPTVQADSEQLEQVFSNLVSNAIKYSGDEPPEVEIAVEERTDQWEFLVADNGIGIDPDKTDRIFEVFKRLHHDREYPGTGIGLSLCQEVIENHGGDIWVESEPGEGSTFFFTIPKQAAD</sequence>
<dbReference type="InterPro" id="IPR003594">
    <property type="entry name" value="HATPase_dom"/>
</dbReference>
<keyword evidence="4" id="KW-0808">Transferase</keyword>
<feature type="domain" description="PAC" evidence="8">
    <location>
        <begin position="621"/>
        <end position="672"/>
    </location>
</feature>
<dbReference type="Proteomes" id="UP000728647">
    <property type="component" value="Unassembled WGS sequence"/>
</dbReference>
<evidence type="ECO:0000256" key="3">
    <source>
        <dbReference type="ARBA" id="ARBA00022553"/>
    </source>
</evidence>
<dbReference type="RefSeq" id="WP_174701814.1">
    <property type="nucleotide sequence ID" value="NZ_JABURA010000001.1"/>
</dbReference>
<dbReference type="NCBIfam" id="TIGR00229">
    <property type="entry name" value="sensory_box"/>
    <property type="match status" value="1"/>
</dbReference>
<dbReference type="Gene3D" id="3.30.450.40">
    <property type="match status" value="1"/>
</dbReference>
<organism evidence="9 10">
    <name type="scientific">Haloterrigena gelatinilytica</name>
    <dbReference type="NCBI Taxonomy" id="2741724"/>
    <lineage>
        <taxon>Archaea</taxon>
        <taxon>Methanobacteriati</taxon>
        <taxon>Methanobacteriota</taxon>
        <taxon>Stenosarchaea group</taxon>
        <taxon>Halobacteria</taxon>
        <taxon>Halobacteriales</taxon>
        <taxon>Natrialbaceae</taxon>
        <taxon>Haloterrigena</taxon>
    </lineage>
</organism>
<dbReference type="InterPro" id="IPR013655">
    <property type="entry name" value="PAS_fold_3"/>
</dbReference>
<dbReference type="InterPro" id="IPR005467">
    <property type="entry name" value="His_kinase_dom"/>
</dbReference>
<keyword evidence="3" id="KW-0597">Phosphoprotein</keyword>
<dbReference type="PRINTS" id="PR00344">
    <property type="entry name" value="BCTRLSENSOR"/>
</dbReference>
<dbReference type="InterPro" id="IPR036097">
    <property type="entry name" value="HisK_dim/P_sf"/>
</dbReference>
<evidence type="ECO:0000259" key="8">
    <source>
        <dbReference type="PROSITE" id="PS50113"/>
    </source>
</evidence>
<gene>
    <name evidence="9" type="ORF">HT576_08960</name>
</gene>
<dbReference type="SMART" id="SM00387">
    <property type="entry name" value="HATPase_c"/>
    <property type="match status" value="1"/>
</dbReference>
<dbReference type="GO" id="GO:0000155">
    <property type="term" value="F:phosphorelay sensor kinase activity"/>
    <property type="evidence" value="ECO:0007669"/>
    <property type="project" value="InterPro"/>
</dbReference>
<dbReference type="InterPro" id="IPR036890">
    <property type="entry name" value="HATPase_C_sf"/>
</dbReference>
<dbReference type="InterPro" id="IPR001610">
    <property type="entry name" value="PAC"/>
</dbReference>
<evidence type="ECO:0000313" key="10">
    <source>
        <dbReference type="Proteomes" id="UP000728647"/>
    </source>
</evidence>
<dbReference type="SUPFAM" id="SSF55874">
    <property type="entry name" value="ATPase domain of HSP90 chaperone/DNA topoisomerase II/histidine kinase"/>
    <property type="match status" value="1"/>
</dbReference>
<evidence type="ECO:0000259" key="7">
    <source>
        <dbReference type="PROSITE" id="PS50109"/>
    </source>
</evidence>
<evidence type="ECO:0000256" key="6">
    <source>
        <dbReference type="SAM" id="MobiDB-lite"/>
    </source>
</evidence>
<dbReference type="CDD" id="cd00130">
    <property type="entry name" value="PAS"/>
    <property type="match status" value="2"/>
</dbReference>
<dbReference type="Pfam" id="PF14417">
    <property type="entry name" value="MEDS"/>
    <property type="match status" value="1"/>
</dbReference>
<dbReference type="InterPro" id="IPR003661">
    <property type="entry name" value="HisK_dim/P_dom"/>
</dbReference>
<dbReference type="AlphaFoldDB" id="A0A8J8KBB8"/>
<dbReference type="Pfam" id="PF08447">
    <property type="entry name" value="PAS_3"/>
    <property type="match status" value="1"/>
</dbReference>
<evidence type="ECO:0000256" key="4">
    <source>
        <dbReference type="ARBA" id="ARBA00022679"/>
    </source>
</evidence>
<dbReference type="SMART" id="SM00091">
    <property type="entry name" value="PAS"/>
    <property type="match status" value="1"/>
</dbReference>
<dbReference type="SUPFAM" id="SSF55781">
    <property type="entry name" value="GAF domain-like"/>
    <property type="match status" value="1"/>
</dbReference>
<dbReference type="PROSITE" id="PS50109">
    <property type="entry name" value="HIS_KIN"/>
    <property type="match status" value="1"/>
</dbReference>
<dbReference type="InterPro" id="IPR004358">
    <property type="entry name" value="Sig_transdc_His_kin-like_C"/>
</dbReference>
<reference evidence="9" key="1">
    <citation type="submission" date="2020-06" db="EMBL/GenBank/DDBJ databases">
        <title>Haloterrigena sp. nov., an extremely halophilic archaeon isolated from a saline sediment.</title>
        <authorList>
            <person name="Liu B.-B."/>
        </authorList>
    </citation>
    <scope>NUCLEOTIDE SEQUENCE</scope>
    <source>
        <strain evidence="9">SYSU A121-1</strain>
    </source>
</reference>
<feature type="region of interest" description="Disordered" evidence="6">
    <location>
        <begin position="1"/>
        <end position="43"/>
    </location>
</feature>
<name>A0A8J8KBB8_9EURY</name>
<dbReference type="PANTHER" id="PTHR43304">
    <property type="entry name" value="PHYTOCHROME-LIKE PROTEIN CPH1"/>
    <property type="match status" value="1"/>
</dbReference>
<dbReference type="Pfam" id="PF02518">
    <property type="entry name" value="HATPase_c"/>
    <property type="match status" value="1"/>
</dbReference>
<dbReference type="SUPFAM" id="SSF55785">
    <property type="entry name" value="PYP-like sensor domain (PAS domain)"/>
    <property type="match status" value="2"/>
</dbReference>
<dbReference type="SUPFAM" id="SSF47384">
    <property type="entry name" value="Homodimeric domain of signal transducing histidine kinase"/>
    <property type="match status" value="1"/>
</dbReference>
<accession>A0A8J8KBB8</accession>
<keyword evidence="5" id="KW-0418">Kinase</keyword>
<dbReference type="InterPro" id="IPR013656">
    <property type="entry name" value="PAS_4"/>
</dbReference>
<dbReference type="Pfam" id="PF00512">
    <property type="entry name" value="HisKA"/>
    <property type="match status" value="1"/>
</dbReference>
<dbReference type="Gene3D" id="2.10.70.100">
    <property type="match status" value="1"/>
</dbReference>
<feature type="domain" description="Histidine kinase" evidence="7">
    <location>
        <begin position="690"/>
        <end position="903"/>
    </location>
</feature>
<evidence type="ECO:0000256" key="1">
    <source>
        <dbReference type="ARBA" id="ARBA00000085"/>
    </source>
</evidence>
<dbReference type="InterPro" id="IPR000700">
    <property type="entry name" value="PAS-assoc_C"/>
</dbReference>
<dbReference type="InterPro" id="IPR025847">
    <property type="entry name" value="MEDS_domain"/>
</dbReference>
<dbReference type="PROSITE" id="PS50113">
    <property type="entry name" value="PAC"/>
    <property type="match status" value="2"/>
</dbReference>
<dbReference type="InterPro" id="IPR000014">
    <property type="entry name" value="PAS"/>
</dbReference>
<dbReference type="Gene3D" id="3.30.450.20">
    <property type="entry name" value="PAS domain"/>
    <property type="match status" value="2"/>
</dbReference>
<dbReference type="EC" id="2.7.13.3" evidence="2"/>
<dbReference type="PANTHER" id="PTHR43304:SF1">
    <property type="entry name" value="PAC DOMAIN-CONTAINING PROTEIN"/>
    <property type="match status" value="1"/>
</dbReference>
<dbReference type="Gene3D" id="1.10.287.130">
    <property type="match status" value="1"/>
</dbReference>
<evidence type="ECO:0000313" key="9">
    <source>
        <dbReference type="EMBL" id="NUB91150.1"/>
    </source>
</evidence>
<comment type="caution">
    <text evidence="9">The sequence shown here is derived from an EMBL/GenBank/DDBJ whole genome shotgun (WGS) entry which is preliminary data.</text>
</comment>
<feature type="compositionally biased region" description="Basic and acidic residues" evidence="6">
    <location>
        <begin position="1"/>
        <end position="10"/>
    </location>
</feature>
<dbReference type="Gene3D" id="3.30.565.10">
    <property type="entry name" value="Histidine kinase-like ATPase, C-terminal domain"/>
    <property type="match status" value="1"/>
</dbReference>
<protein>
    <recommendedName>
        <fullName evidence="2">histidine kinase</fullName>
        <ecNumber evidence="2">2.7.13.3</ecNumber>
    </recommendedName>
</protein>
<dbReference type="InterPro" id="IPR029016">
    <property type="entry name" value="GAF-like_dom_sf"/>
</dbReference>
<dbReference type="Pfam" id="PF08448">
    <property type="entry name" value="PAS_4"/>
    <property type="match status" value="1"/>
</dbReference>
<comment type="catalytic activity">
    <reaction evidence="1">
        <text>ATP + protein L-histidine = ADP + protein N-phospho-L-histidine.</text>
        <dbReference type="EC" id="2.7.13.3"/>
    </reaction>
</comment>
<dbReference type="SMART" id="SM00086">
    <property type="entry name" value="PAC"/>
    <property type="match status" value="2"/>
</dbReference>
<dbReference type="FunFam" id="3.30.565.10:FF:000006">
    <property type="entry name" value="Sensor histidine kinase WalK"/>
    <property type="match status" value="1"/>
</dbReference>